<accession>A0AAD8KGX2</accession>
<dbReference type="GO" id="GO:0006351">
    <property type="term" value="P:DNA-templated transcription"/>
    <property type="evidence" value="ECO:0007669"/>
    <property type="project" value="InterPro"/>
</dbReference>
<feature type="compositionally biased region" description="Polar residues" evidence="7">
    <location>
        <begin position="1976"/>
        <end position="1985"/>
    </location>
</feature>
<keyword evidence="10" id="KW-1185">Reference proteome</keyword>
<feature type="compositionally biased region" description="Polar residues" evidence="7">
    <location>
        <begin position="1545"/>
        <end position="1561"/>
    </location>
</feature>
<feature type="region of interest" description="Disordered" evidence="7">
    <location>
        <begin position="1944"/>
        <end position="2119"/>
    </location>
</feature>
<organism evidence="9 10">
    <name type="scientific">Tagetes erecta</name>
    <name type="common">African marigold</name>
    <dbReference type="NCBI Taxonomy" id="13708"/>
    <lineage>
        <taxon>Eukaryota</taxon>
        <taxon>Viridiplantae</taxon>
        <taxon>Streptophyta</taxon>
        <taxon>Embryophyta</taxon>
        <taxon>Tracheophyta</taxon>
        <taxon>Spermatophyta</taxon>
        <taxon>Magnoliopsida</taxon>
        <taxon>eudicotyledons</taxon>
        <taxon>Gunneridae</taxon>
        <taxon>Pentapetalae</taxon>
        <taxon>asterids</taxon>
        <taxon>campanulids</taxon>
        <taxon>Asterales</taxon>
        <taxon>Asteraceae</taxon>
        <taxon>Asteroideae</taxon>
        <taxon>Heliantheae alliance</taxon>
        <taxon>Tageteae</taxon>
        <taxon>Tagetes</taxon>
    </lineage>
</organism>
<dbReference type="GO" id="GO:0000428">
    <property type="term" value="C:DNA-directed RNA polymerase complex"/>
    <property type="evidence" value="ECO:0007669"/>
    <property type="project" value="UniProtKB-KW"/>
</dbReference>
<keyword evidence="2 6" id="KW-0808">Transferase</keyword>
<evidence type="ECO:0000256" key="1">
    <source>
        <dbReference type="ARBA" id="ARBA00022478"/>
    </source>
</evidence>
<proteinExistence type="inferred from homology"/>
<comment type="similarity">
    <text evidence="6">Belongs to the RNA polymerase beta' chain family.</text>
</comment>
<evidence type="ECO:0000256" key="4">
    <source>
        <dbReference type="ARBA" id="ARBA00022833"/>
    </source>
</evidence>
<evidence type="ECO:0000313" key="10">
    <source>
        <dbReference type="Proteomes" id="UP001229421"/>
    </source>
</evidence>
<keyword evidence="1 6" id="KW-0240">DNA-directed RNA polymerase</keyword>
<dbReference type="GO" id="GO:0003677">
    <property type="term" value="F:DNA binding"/>
    <property type="evidence" value="ECO:0007669"/>
    <property type="project" value="InterPro"/>
</dbReference>
<dbReference type="FunFam" id="3.30.1490.180:FF:000004">
    <property type="entry name" value="DNA-directed RNA polymerase subunit"/>
    <property type="match status" value="1"/>
</dbReference>
<dbReference type="Pfam" id="PF00623">
    <property type="entry name" value="RNA_pol_Rpb1_2"/>
    <property type="match status" value="1"/>
</dbReference>
<dbReference type="Pfam" id="PF11523">
    <property type="entry name" value="DUF3223"/>
    <property type="match status" value="1"/>
</dbReference>
<sequence length="2119" mass="232127">MEEDSPPPVLEGKITGISFSLATRQEICLASISDCPISHASQLSNPFLGLPLEVGRCESCGAAEIGKCEGHFGYIELPIPIYHPSHINELKRILSLICLKCLKFKNRRLQSKNVGMLERVFAACCEEVAQITVIENQKKDGACFLELKLPSKRRCSGVWDFLDRYGYRYGGDATTRPLLPSEVLKILKKIPEATKKKLAGRGCFFQEGYIMQHLPVPPNCLSTPDVSDGITVTSSDISMPMLKKVLRQVEIIKSSRSGAPNFESLEVEVNDLQLAVAQYLLSRGAKASPDRNTRYAVARTANDSSSTKAWLEKMKTLFISKGSGFSSRSVITGDPYKGVGEIGLPYEIAQRITFEERVTEHNMKYLQKLVDEKLCLTYRDGQSTYSLREGSKGHTFLKPGQVVHRKIMEGDVIFINRPPTTHKHSLQALSVYIHDDYTFKINPLICGPLSADFDGDCIHIFYPQSPEAKAEVLELFAVEKQLLSSHSGNVNLQLGCDSLLSLKTLFNTYFFSKAQVQQLALFTLNPLSKPSMLKARDSGPLWTVLELLETSLPRGFDCVSDKFVIRDGKILKLDYSRDAMQSIINEIVSSIFFSKGPKEVLKLFNSLQPMLMENLCGEGFNLSLEDFVVPKDVIRSLEDQIQEISSLLYHLRSNYNEVIDMQLEKHLRACKIPISDFILRFSSMGNLIDPKSDSALTRIVQQIGFLGLQIYERGRLYSRTLAEDLSSHFVGNYPFPDKYPYEEFGLIRSCLFYGLDPYEEMVHSIANREVMIRSSRGLTEPGILFKNSMAILRDVVICYDGTVRNVCSNSVIQFEYGAMTNLFAAGEPVGVLAATAMSNPAYKAVLDSSPSSNNSWNMMKEILQCGVNFKNVHNDRRVVLYLNDCDCGNKHCCEKAAYEVKNHLRKVSLKDVAVEFLIEYGSAQVTIDNAEKDAGLVGHVHLNKKLLEESNISMEQVLTKCEDALNVFRKKKKIGQLFKKIAISCSECSFQQSSKWTPCLKFFWQENPDIHLERHANIFANAVCPVLLNSVIKGDPRVKEANITWISPETPVWIKKPMKEQIGDLAIDVVLEREAVKKNGDAWSTVMDACLPVLHLIDTTRSIPYAIKQVEHLLGIACAFEQAVQRLSTSVSMVTKGMLKEHLLLLASSMTCAGFLVGFNLGGIKALNKTLNFQVPFSEATVYTPKRCFEKAAEKCHADSLSSIVGSCSWGKPVAVGTGSRFDILWDTREVELNQKDGIDVYNFLHLVGGGSEEADSGCLGGEVDSFDMDNNMEPGSPEVDSGLAKPVFEDGLALNLDGMDVDHSGWGTGSAPEDGVSGGGWGAAVKTTSESAWGAVQTKVDEPAWGSNKKESDTTEVSGAGSWAQKVVKEDGPGSGVWGQTTAKRDEPAWGAKKSQNNAEEPQSGSWGQQVAQVDGPGWGGNKSQNDTEKGSGSGWGPKVVTADGNGWGRKKSEDDTNKGSSSGSWGKKAVTADEPGWGQKKSEDDTNKGSGSGLWGQKVVKSDGPGWGSKPSEPPVDQAETLKDSSTGGGHWGNKESWKAPGGSSSWGNFTQKSDTPSWNKGVEAASGSAGNDIWGSSANKTEGSDWSKKAEEKTDSQSVWGQKKVEAKNDSQGGGWGQKKVEEKNDSQGGGWGQKKVEEKNGSQGGGWGQKKMEEKNDSQGGGWGQKKVEEKNDSQGGGWGQKKVEEKNDSQGGGWGQKKVEEKNDSQVGGWGQKVGEKTDSQVGGWGQKKVEEKTDSQGGWGNKDQVSSTDGSTEKDQEAEQNPGSWGWNRKAEQKQDQGGGWKKKESWGPKRDRPARPPGGPNDGPRPDRGPLTVTRQRMDLFSDDEKEILADIEPIMQSVRRIISQTNQTGYNDGDPLPADDQTYILENVFTHHPDKAQKAGAGVDYIMMDKHTEFQDSRCFFVVSTDGRKEDFSYRKCLENFVRGKYPDKVDEFIPKYFRRNQPRPPMNRDEAGTPRSRGGWNRDSTDDSGTPGSQSTWKREKTPAADESTPPVSGWKKDASSAPEEGGTPATGWSQAWKKDASSTPDESGTPATGWGSKKEASATPEGETPATGWGSKKEASTTPDEGGTPATGWGSKKETSTTPKEGGASATGWDQAGDGGSSQKSGWGS</sequence>
<dbReference type="SUPFAM" id="SSF64484">
    <property type="entry name" value="beta and beta-prime subunits of DNA dependent RNA-polymerase"/>
    <property type="match status" value="1"/>
</dbReference>
<dbReference type="SMART" id="SM00663">
    <property type="entry name" value="RPOLA_N"/>
    <property type="match status" value="1"/>
</dbReference>
<dbReference type="PANTHER" id="PTHR19376:SF51">
    <property type="entry name" value="DNA-DIRECTED RNA POLYMERASE V SUBUNIT 1"/>
    <property type="match status" value="1"/>
</dbReference>
<dbReference type="EC" id="2.7.7.6" evidence="6"/>
<gene>
    <name evidence="9" type="ORF">QVD17_18092</name>
</gene>
<feature type="region of interest" description="Disordered" evidence="7">
    <location>
        <begin position="1332"/>
        <end position="1819"/>
    </location>
</feature>
<name>A0AAD8KGX2_TARER</name>
<dbReference type="InterPro" id="IPR042102">
    <property type="entry name" value="RNA_pol_Rpb1_3_sf"/>
</dbReference>
<protein>
    <recommendedName>
        <fullName evidence="6">DNA-directed RNA polymerase subunit</fullName>
        <ecNumber evidence="6">2.7.7.6</ecNumber>
    </recommendedName>
</protein>
<evidence type="ECO:0000256" key="2">
    <source>
        <dbReference type="ARBA" id="ARBA00022679"/>
    </source>
</evidence>
<evidence type="ECO:0000313" key="9">
    <source>
        <dbReference type="EMBL" id="KAK1422804.1"/>
    </source>
</evidence>
<keyword evidence="5 6" id="KW-0804">Transcription</keyword>
<dbReference type="InterPro" id="IPR044893">
    <property type="entry name" value="RNA_pol_Rpb1_clamp_domain"/>
</dbReference>
<dbReference type="Gene3D" id="1.10.274.100">
    <property type="entry name" value="RNA polymerase Rpb1, domain 3"/>
    <property type="match status" value="1"/>
</dbReference>
<dbReference type="InterPro" id="IPR006592">
    <property type="entry name" value="RNA_pol_N"/>
</dbReference>
<dbReference type="Pfam" id="PF04997">
    <property type="entry name" value="RNA_pol_Rpb1_1"/>
    <property type="match status" value="1"/>
</dbReference>
<keyword evidence="3 6" id="KW-0548">Nucleotidyltransferase</keyword>
<dbReference type="InterPro" id="IPR000722">
    <property type="entry name" value="RNA_pol_asu"/>
</dbReference>
<feature type="compositionally biased region" description="Basic and acidic residues" evidence="7">
    <location>
        <begin position="1788"/>
        <end position="1801"/>
    </location>
</feature>
<dbReference type="Gene3D" id="2.40.40.20">
    <property type="match status" value="1"/>
</dbReference>
<comment type="catalytic activity">
    <reaction evidence="6">
        <text>RNA(n) + a ribonucleoside 5'-triphosphate = RNA(n+1) + diphosphate</text>
        <dbReference type="Rhea" id="RHEA:21248"/>
        <dbReference type="Rhea" id="RHEA-COMP:14527"/>
        <dbReference type="Rhea" id="RHEA-COMP:17342"/>
        <dbReference type="ChEBI" id="CHEBI:33019"/>
        <dbReference type="ChEBI" id="CHEBI:61557"/>
        <dbReference type="ChEBI" id="CHEBI:140395"/>
        <dbReference type="EC" id="2.7.7.6"/>
    </reaction>
</comment>
<dbReference type="PANTHER" id="PTHR19376">
    <property type="entry name" value="DNA-DIRECTED RNA POLYMERASE"/>
    <property type="match status" value="1"/>
</dbReference>
<feature type="compositionally biased region" description="Polar residues" evidence="7">
    <location>
        <begin position="2031"/>
        <end position="2040"/>
    </location>
</feature>
<dbReference type="GO" id="GO:0003899">
    <property type="term" value="F:DNA-directed RNA polymerase activity"/>
    <property type="evidence" value="ECO:0007669"/>
    <property type="project" value="UniProtKB-EC"/>
</dbReference>
<dbReference type="EMBL" id="JAUHHV010000005">
    <property type="protein sequence ID" value="KAK1422804.1"/>
    <property type="molecule type" value="Genomic_DNA"/>
</dbReference>
<dbReference type="Gene3D" id="4.10.860.120">
    <property type="entry name" value="RNA polymerase II, clamp domain"/>
    <property type="match status" value="1"/>
</dbReference>
<keyword evidence="4" id="KW-0862">Zinc</keyword>
<dbReference type="Gene3D" id="3.10.450.40">
    <property type="match status" value="1"/>
</dbReference>
<evidence type="ECO:0000259" key="8">
    <source>
        <dbReference type="SMART" id="SM00663"/>
    </source>
</evidence>
<feature type="compositionally biased region" description="Polar residues" evidence="7">
    <location>
        <begin position="1395"/>
        <end position="1413"/>
    </location>
</feature>
<evidence type="ECO:0000256" key="5">
    <source>
        <dbReference type="ARBA" id="ARBA00023163"/>
    </source>
</evidence>
<feature type="domain" description="RNA polymerase N-terminal" evidence="8">
    <location>
        <begin position="207"/>
        <end position="506"/>
    </location>
</feature>
<dbReference type="InterPro" id="IPR045867">
    <property type="entry name" value="DNA-dir_RpoC_beta_prime"/>
</dbReference>
<dbReference type="InterPro" id="IPR007081">
    <property type="entry name" value="RNA_pol_Rpb1_5"/>
</dbReference>
<dbReference type="Gene3D" id="3.30.1490.180">
    <property type="entry name" value="RNA polymerase ii"/>
    <property type="match status" value="1"/>
</dbReference>
<feature type="compositionally biased region" description="Low complexity" evidence="7">
    <location>
        <begin position="1460"/>
        <end position="1470"/>
    </location>
</feature>
<feature type="compositionally biased region" description="Basic and acidic residues" evidence="7">
    <location>
        <begin position="1585"/>
        <end position="1598"/>
    </location>
</feature>
<dbReference type="InterPro" id="IPR007080">
    <property type="entry name" value="RNA_pol_Rpb1_1"/>
</dbReference>
<dbReference type="Proteomes" id="UP001229421">
    <property type="component" value="Unassembled WGS sequence"/>
</dbReference>
<dbReference type="Pfam" id="PF04998">
    <property type="entry name" value="RNA_pol_Rpb1_5"/>
    <property type="match status" value="1"/>
</dbReference>
<evidence type="ECO:0000256" key="6">
    <source>
        <dbReference type="RuleBase" id="RU004279"/>
    </source>
</evidence>
<evidence type="ECO:0000256" key="7">
    <source>
        <dbReference type="SAM" id="MobiDB-lite"/>
    </source>
</evidence>
<reference evidence="9" key="1">
    <citation type="journal article" date="2023" name="bioRxiv">
        <title>Improved chromosome-level genome assembly for marigold (Tagetes erecta).</title>
        <authorList>
            <person name="Jiang F."/>
            <person name="Yuan L."/>
            <person name="Wang S."/>
            <person name="Wang H."/>
            <person name="Xu D."/>
            <person name="Wang A."/>
            <person name="Fan W."/>
        </authorList>
    </citation>
    <scope>NUCLEOTIDE SEQUENCE</scope>
    <source>
        <strain evidence="9">WSJ</strain>
        <tissue evidence="9">Leaf</tissue>
    </source>
</reference>
<comment type="function">
    <text evidence="6">DNA-dependent RNA polymerase catalyzes the transcription of DNA into RNA using the four ribonucleoside triphosphates as substrates.</text>
</comment>
<evidence type="ECO:0000256" key="3">
    <source>
        <dbReference type="ARBA" id="ARBA00022695"/>
    </source>
</evidence>
<comment type="caution">
    <text evidence="9">The sequence shown here is derived from an EMBL/GenBank/DDBJ whole genome shotgun (WGS) entry which is preliminary data.</text>
</comment>